<dbReference type="Pfam" id="PF17676">
    <property type="entry name" value="Peptidase_S66C"/>
    <property type="match status" value="1"/>
</dbReference>
<dbReference type="InterPro" id="IPR040449">
    <property type="entry name" value="Peptidase_S66_N"/>
</dbReference>
<evidence type="ECO:0000256" key="1">
    <source>
        <dbReference type="ARBA" id="ARBA00010233"/>
    </source>
</evidence>
<accession>A0ABM9HFX1</accession>
<evidence type="ECO:0000256" key="5">
    <source>
        <dbReference type="ARBA" id="ARBA00022825"/>
    </source>
</evidence>
<keyword evidence="5" id="KW-0720">Serine protease</keyword>
<keyword evidence="2 8" id="KW-0121">Carboxypeptidase</keyword>
<dbReference type="InterPro" id="IPR029062">
    <property type="entry name" value="Class_I_gatase-like"/>
</dbReference>
<dbReference type="EC" id="3.4.17.13" evidence="8"/>
<dbReference type="Gene3D" id="3.50.30.60">
    <property type="entry name" value="LD-carboxypeptidase A C-terminal domain-like"/>
    <property type="match status" value="1"/>
</dbReference>
<feature type="domain" description="LD-carboxypeptidase C-terminal" evidence="7">
    <location>
        <begin position="180"/>
        <end position="295"/>
    </location>
</feature>
<reference evidence="8 9" key="1">
    <citation type="submission" date="2022-09" db="EMBL/GenBank/DDBJ databases">
        <authorList>
            <person name="Kop L."/>
        </authorList>
    </citation>
    <scope>NUCLEOTIDE SEQUENCE [LARGE SCALE GENOMIC DNA]</scope>
    <source>
        <strain evidence="8 9">347</strain>
    </source>
</reference>
<dbReference type="Gene3D" id="3.40.50.10740">
    <property type="entry name" value="Class I glutamine amidotransferase-like"/>
    <property type="match status" value="1"/>
</dbReference>
<feature type="domain" description="LD-carboxypeptidase N-terminal" evidence="6">
    <location>
        <begin position="18"/>
        <end position="134"/>
    </location>
</feature>
<organism evidence="8 9">
    <name type="scientific">Nitrospina watsonii</name>
    <dbReference type="NCBI Taxonomy" id="1323948"/>
    <lineage>
        <taxon>Bacteria</taxon>
        <taxon>Pseudomonadati</taxon>
        <taxon>Nitrospinota/Tectimicrobiota group</taxon>
        <taxon>Nitrospinota</taxon>
        <taxon>Nitrospinia</taxon>
        <taxon>Nitrospinales</taxon>
        <taxon>Nitrospinaceae</taxon>
        <taxon>Nitrospina</taxon>
    </lineage>
</organism>
<dbReference type="CDD" id="cd07025">
    <property type="entry name" value="Peptidase_S66"/>
    <property type="match status" value="1"/>
</dbReference>
<dbReference type="InterPro" id="IPR027461">
    <property type="entry name" value="Carboxypeptidase_A_C_sf"/>
</dbReference>
<dbReference type="PIRSF" id="PIRSF028757">
    <property type="entry name" value="LD-carboxypeptidase"/>
    <property type="match status" value="1"/>
</dbReference>
<name>A0ABM9HFX1_9BACT</name>
<evidence type="ECO:0000313" key="8">
    <source>
        <dbReference type="EMBL" id="CAI2719065.1"/>
    </source>
</evidence>
<evidence type="ECO:0000259" key="6">
    <source>
        <dbReference type="Pfam" id="PF02016"/>
    </source>
</evidence>
<dbReference type="SUPFAM" id="SSF141986">
    <property type="entry name" value="LD-carboxypeptidase A C-terminal domain-like"/>
    <property type="match status" value="1"/>
</dbReference>
<protein>
    <submittedName>
        <fullName evidence="8">Muramoyltetrapeptide carboxypeptidase</fullName>
        <ecNumber evidence="8">3.4.17.13</ecNumber>
    </submittedName>
</protein>
<dbReference type="SUPFAM" id="SSF52317">
    <property type="entry name" value="Class I glutamine amidotransferase-like"/>
    <property type="match status" value="1"/>
</dbReference>
<dbReference type="InterPro" id="IPR040921">
    <property type="entry name" value="Peptidase_S66C"/>
</dbReference>
<dbReference type="InterPro" id="IPR027478">
    <property type="entry name" value="LdcA_N"/>
</dbReference>
<dbReference type="Pfam" id="PF02016">
    <property type="entry name" value="Peptidase_S66"/>
    <property type="match status" value="1"/>
</dbReference>
<dbReference type="PANTHER" id="PTHR30237:SF2">
    <property type="entry name" value="MUREIN TETRAPEPTIDE CARBOXYPEPTIDASE"/>
    <property type="match status" value="1"/>
</dbReference>
<dbReference type="GO" id="GO:0106415">
    <property type="term" value="F:muramoyltetrapeptide carboxypeptidase activity"/>
    <property type="evidence" value="ECO:0007669"/>
    <property type="project" value="UniProtKB-EC"/>
</dbReference>
<dbReference type="PANTHER" id="PTHR30237">
    <property type="entry name" value="MURAMOYLTETRAPEPTIDE CARBOXYPEPTIDASE"/>
    <property type="match status" value="1"/>
</dbReference>
<dbReference type="Proteomes" id="UP001157733">
    <property type="component" value="Chromosome"/>
</dbReference>
<sequence length="310" mass="33248">MVSGRLTRPKKLMQGDAVGVVAPAGPVDPEPLEKGLNVIRGMGFKPVLGRFVTARNGFLAGTDAERAEDLMAMFENPEIKGIFCARGGYGVNRVLPLLKPKVIRANPKMVVGSSDLTLLLLYLVQKCSLIAFHGPMVAGSFGCKPMTLSKTQFRKMVTATSGAGRLNAPQSRVLRPGKARGKLAGGCLTLVCRSLRTPYEIQTDDRLLLLEDVNEPAYRIDGMLWQLKAAGKFKKVKGIVFGEMVNCSAGPNGTGKLDDVIAEVLSDTAFPILTHCPVGHGNEMWTLPWGVDAALDTESRSLEIKGSALA</sequence>
<evidence type="ECO:0000256" key="2">
    <source>
        <dbReference type="ARBA" id="ARBA00022645"/>
    </source>
</evidence>
<comment type="similarity">
    <text evidence="1">Belongs to the peptidase S66 family.</text>
</comment>
<dbReference type="EMBL" id="OX336137">
    <property type="protein sequence ID" value="CAI2719065.1"/>
    <property type="molecule type" value="Genomic_DNA"/>
</dbReference>
<keyword evidence="4 8" id="KW-0378">Hydrolase</keyword>
<evidence type="ECO:0000256" key="3">
    <source>
        <dbReference type="ARBA" id="ARBA00022670"/>
    </source>
</evidence>
<evidence type="ECO:0000313" key="9">
    <source>
        <dbReference type="Proteomes" id="UP001157733"/>
    </source>
</evidence>
<keyword evidence="9" id="KW-1185">Reference proteome</keyword>
<evidence type="ECO:0000259" key="7">
    <source>
        <dbReference type="Pfam" id="PF17676"/>
    </source>
</evidence>
<gene>
    <name evidence="8" type="ORF">NSPWAT_2209</name>
</gene>
<proteinExistence type="inferred from homology"/>
<evidence type="ECO:0000256" key="4">
    <source>
        <dbReference type="ARBA" id="ARBA00022801"/>
    </source>
</evidence>
<keyword evidence="3" id="KW-0645">Protease</keyword>
<dbReference type="InterPro" id="IPR003507">
    <property type="entry name" value="S66_fam"/>
</dbReference>
<dbReference type="RefSeq" id="WP_282011922.1">
    <property type="nucleotide sequence ID" value="NZ_OX336137.1"/>
</dbReference>